<organism evidence="1 2">
    <name type="scientific">Achromobacter spanius</name>
    <dbReference type="NCBI Taxonomy" id="217203"/>
    <lineage>
        <taxon>Bacteria</taxon>
        <taxon>Pseudomonadati</taxon>
        <taxon>Pseudomonadota</taxon>
        <taxon>Betaproteobacteria</taxon>
        <taxon>Burkholderiales</taxon>
        <taxon>Alcaligenaceae</taxon>
        <taxon>Achromobacter</taxon>
    </lineage>
</organism>
<dbReference type="PANTHER" id="PTHR42782:SF4">
    <property type="entry name" value="DUF455 DOMAIN-CONTAINING PROTEIN"/>
    <property type="match status" value="1"/>
</dbReference>
<dbReference type="PIRSF" id="PIRSF012318">
    <property type="entry name" value="UCP012318"/>
    <property type="match status" value="1"/>
</dbReference>
<comment type="caution">
    <text evidence="1">The sequence shown here is derived from an EMBL/GenBank/DDBJ whole genome shotgun (WGS) entry which is preliminary data.</text>
</comment>
<protein>
    <submittedName>
        <fullName evidence="1">Ferritin-like domain-containing protein</fullName>
    </submittedName>
</protein>
<dbReference type="InterPro" id="IPR011197">
    <property type="entry name" value="UCP012318"/>
</dbReference>
<name>A0AA42S552_9BURK</name>
<reference evidence="1" key="1">
    <citation type="submission" date="2022-09" db="EMBL/GenBank/DDBJ databases">
        <title>Intensive care unit water sources are persistently colonized with multi-drug resistant bacteria and are the site of extensive horizontal gene transfer of antibiotic resistance genes.</title>
        <authorList>
            <person name="Diorio-Toth L."/>
        </authorList>
    </citation>
    <scope>NUCLEOTIDE SEQUENCE</scope>
    <source>
        <strain evidence="1">GD03843</strain>
    </source>
</reference>
<dbReference type="CDD" id="cd00657">
    <property type="entry name" value="Ferritin_like"/>
    <property type="match status" value="1"/>
</dbReference>
<dbReference type="EMBL" id="JAOCDZ010000011">
    <property type="protein sequence ID" value="MDH0737621.1"/>
    <property type="molecule type" value="Genomic_DNA"/>
</dbReference>
<dbReference type="RefSeq" id="WP_279995987.1">
    <property type="nucleotide sequence ID" value="NZ_JAOCDZ010000011.1"/>
</dbReference>
<dbReference type="PANTHER" id="PTHR42782">
    <property type="entry name" value="SI:CH73-314G15.3"/>
    <property type="match status" value="1"/>
</dbReference>
<dbReference type="InterPro" id="IPR009078">
    <property type="entry name" value="Ferritin-like_SF"/>
</dbReference>
<evidence type="ECO:0000313" key="2">
    <source>
        <dbReference type="Proteomes" id="UP001161094"/>
    </source>
</evidence>
<dbReference type="Pfam" id="PF04305">
    <property type="entry name" value="DUF455"/>
    <property type="match status" value="1"/>
</dbReference>
<dbReference type="AlphaFoldDB" id="A0AA42S552"/>
<evidence type="ECO:0000313" key="1">
    <source>
        <dbReference type="EMBL" id="MDH0737621.1"/>
    </source>
</evidence>
<accession>A0AA42S552</accession>
<sequence length="281" mass="30794">MDSNTMPAAPRGHVDDCLRGQALAALAAREWPEKMAAVRGIADSAVLDCQREFVAPTGLPGRPQRPELVAPAQVKHRSMATVEGRAALLHALAHIEFNAVNLALDILWRFAGMPDAFYRDWLRVAREEAYHFDLLRQRLAALDHAYGDFPAHNGLWDMAERTSSDLLARLALVPRTLEARGLDASPMIRNKLAGAGDAESAAIVDIILRDEIGHVAIGNHWFKLLCAQAGKEPVACYAELAQRYGAPRLRGPFNLEARRAAGFDDAELAALQADQPELNTR</sequence>
<proteinExistence type="predicted"/>
<gene>
    <name evidence="1" type="ORF">N5D93_17535</name>
</gene>
<dbReference type="SUPFAM" id="SSF47240">
    <property type="entry name" value="Ferritin-like"/>
    <property type="match status" value="1"/>
</dbReference>
<dbReference type="Proteomes" id="UP001161094">
    <property type="component" value="Unassembled WGS sequence"/>
</dbReference>
<dbReference type="InterPro" id="IPR007402">
    <property type="entry name" value="DUF455"/>
</dbReference>